<keyword evidence="2" id="KW-1003">Cell membrane</keyword>
<feature type="transmembrane region" description="Helical" evidence="6">
    <location>
        <begin position="289"/>
        <end position="305"/>
    </location>
</feature>
<evidence type="ECO:0000256" key="3">
    <source>
        <dbReference type="ARBA" id="ARBA00022692"/>
    </source>
</evidence>
<evidence type="ECO:0000256" key="2">
    <source>
        <dbReference type="ARBA" id="ARBA00022475"/>
    </source>
</evidence>
<evidence type="ECO:0000259" key="7">
    <source>
        <dbReference type="Pfam" id="PF02687"/>
    </source>
</evidence>
<feature type="transmembrane region" description="Helical" evidence="6">
    <location>
        <begin position="209"/>
        <end position="228"/>
    </location>
</feature>
<evidence type="ECO:0000256" key="4">
    <source>
        <dbReference type="ARBA" id="ARBA00022989"/>
    </source>
</evidence>
<feature type="transmembrane region" description="Helical" evidence="6">
    <location>
        <begin position="120"/>
        <end position="140"/>
    </location>
</feature>
<gene>
    <name evidence="8" type="ORF">H9L10_00950</name>
</gene>
<dbReference type="AlphaFoldDB" id="A0A7G9R287"/>
<dbReference type="PANTHER" id="PTHR30287:SF1">
    <property type="entry name" value="INNER MEMBRANE PROTEIN"/>
    <property type="match status" value="1"/>
</dbReference>
<dbReference type="RefSeq" id="WP_166101623.1">
    <property type="nucleotide sequence ID" value="NZ_BMMY01000004.1"/>
</dbReference>
<protein>
    <submittedName>
        <fullName evidence="8">ABC transporter permease</fullName>
    </submittedName>
</protein>
<feature type="domain" description="ABC3 transporter permease C-terminal" evidence="7">
    <location>
        <begin position="68"/>
        <end position="188"/>
    </location>
</feature>
<feature type="transmembrane region" description="Helical" evidence="6">
    <location>
        <begin position="562"/>
        <end position="586"/>
    </location>
</feature>
<dbReference type="EMBL" id="CP060712">
    <property type="protein sequence ID" value="QNN49712.1"/>
    <property type="molecule type" value="Genomic_DNA"/>
</dbReference>
<feature type="transmembrane region" description="Helical" evidence="6">
    <location>
        <begin position="521"/>
        <end position="541"/>
    </location>
</feature>
<name>A0A7G9R287_9MICO</name>
<evidence type="ECO:0000313" key="9">
    <source>
        <dbReference type="Proteomes" id="UP000515976"/>
    </source>
</evidence>
<evidence type="ECO:0000256" key="1">
    <source>
        <dbReference type="ARBA" id="ARBA00004651"/>
    </source>
</evidence>
<dbReference type="GO" id="GO:0005886">
    <property type="term" value="C:plasma membrane"/>
    <property type="evidence" value="ECO:0007669"/>
    <property type="project" value="UniProtKB-SubCell"/>
</dbReference>
<comment type="subcellular location">
    <subcellularLocation>
        <location evidence="1">Cell membrane</location>
        <topology evidence="1">Multi-pass membrane protein</topology>
    </subcellularLocation>
</comment>
<feature type="transmembrane region" description="Helical" evidence="6">
    <location>
        <begin position="606"/>
        <end position="627"/>
    </location>
</feature>
<feature type="transmembrane region" description="Helical" evidence="6">
    <location>
        <begin position="234"/>
        <end position="258"/>
    </location>
</feature>
<dbReference type="InterPro" id="IPR003838">
    <property type="entry name" value="ABC3_permease_C"/>
</dbReference>
<dbReference type="Pfam" id="PF02687">
    <property type="entry name" value="FtsX"/>
    <property type="match status" value="1"/>
</dbReference>
<dbReference type="InterPro" id="IPR038766">
    <property type="entry name" value="Membrane_comp_ABC_pdt"/>
</dbReference>
<evidence type="ECO:0000313" key="8">
    <source>
        <dbReference type="EMBL" id="QNN49712.1"/>
    </source>
</evidence>
<feature type="transmembrane region" description="Helical" evidence="6">
    <location>
        <begin position="160"/>
        <end position="181"/>
    </location>
</feature>
<reference evidence="8 9" key="1">
    <citation type="submission" date="2020-08" db="EMBL/GenBank/DDBJ databases">
        <title>Genome sequence of Phycicoccus endophyticus JCM 31784T.</title>
        <authorList>
            <person name="Hyun D.-W."/>
            <person name="Bae J.-W."/>
        </authorList>
    </citation>
    <scope>NUCLEOTIDE SEQUENCE [LARGE SCALE GENOMIC DNA]</scope>
    <source>
        <strain evidence="8 9">JCM 31784</strain>
    </source>
</reference>
<keyword evidence="5 6" id="KW-0472">Membrane</keyword>
<organism evidence="8 9">
    <name type="scientific">Phycicoccus endophyticus</name>
    <dbReference type="NCBI Taxonomy" id="1690220"/>
    <lineage>
        <taxon>Bacteria</taxon>
        <taxon>Bacillati</taxon>
        <taxon>Actinomycetota</taxon>
        <taxon>Actinomycetes</taxon>
        <taxon>Micrococcales</taxon>
        <taxon>Intrasporangiaceae</taxon>
        <taxon>Phycicoccus</taxon>
    </lineage>
</organism>
<proteinExistence type="predicted"/>
<keyword evidence="4 6" id="KW-1133">Transmembrane helix</keyword>
<sequence length="640" mass="63849">MSAVWRLATAGARAHRGGLVGPALALGLASTLLTVTGVLLETGLRAASAAPLSSRAVAGAQLTTLASSFAGTALVVVVLVVATTVSLALRRRREELALLRAVGATRGQVRRIVASEVLQVGLVAAPLGAVPGLLLARAMTPLLRDAALVAPDADPVLSPLPVLGAVLVLLPTALAAGWLAARETLRPPPTAAVREAEVEQPALGRRRSVAAAVTAVLGLAAAGTPLVVPGLVGSAAAASSALLLVVAAALAGPLLLAWGVERCAPLLRGTRHAPVRLAADNLQGFSRRLTAVVVPLALVVAVGAVQTSTDAAVSRAARAQLDAALGGDLVVTGGQGVPPEVADSVAGLPGVRASAPMATSVAEVRTDEDDLGGLSWETVSVRVLDPGTPATLLDPGVTAGSLAALSRAGTVAVSTDSALETGAGVGDELMMRLGQERFAARVVAVYDRGVGLGGYLIGRSTPAAHRAPTTIEALLVAADDPGVSARVRDRAAAAGLSVTTPGAYAGEAGSAEDASQRLETVLLLMLLVFVALGATDALVLTTVGRRRELALLHRTGATPRQLVVMTVLEALATGATAWAVGTVAVLPALLGVAGGLLGTALPVLDVPVYLTLSIGALALTLGASVPAGMRTIRAVTRLAT</sequence>
<evidence type="ECO:0000256" key="6">
    <source>
        <dbReference type="SAM" id="Phobius"/>
    </source>
</evidence>
<feature type="transmembrane region" description="Helical" evidence="6">
    <location>
        <begin position="20"/>
        <end position="40"/>
    </location>
</feature>
<keyword evidence="3 6" id="KW-0812">Transmembrane</keyword>
<feature type="transmembrane region" description="Helical" evidence="6">
    <location>
        <begin position="60"/>
        <end position="89"/>
    </location>
</feature>
<accession>A0A7G9R287</accession>
<evidence type="ECO:0000256" key="5">
    <source>
        <dbReference type="ARBA" id="ARBA00023136"/>
    </source>
</evidence>
<dbReference type="PANTHER" id="PTHR30287">
    <property type="entry name" value="MEMBRANE COMPONENT OF PREDICTED ABC SUPERFAMILY METABOLITE UPTAKE TRANSPORTER"/>
    <property type="match status" value="1"/>
</dbReference>
<dbReference type="Proteomes" id="UP000515976">
    <property type="component" value="Chromosome"/>
</dbReference>
<dbReference type="KEGG" id="pei:H9L10_00950"/>
<keyword evidence="9" id="KW-1185">Reference proteome</keyword>